<feature type="chain" id="PRO_5045418910" description="Peptidase inhibitor family I36" evidence="1">
    <location>
        <begin position="30"/>
        <end position="129"/>
    </location>
</feature>
<evidence type="ECO:0008006" key="4">
    <source>
        <dbReference type="Google" id="ProtNLM"/>
    </source>
</evidence>
<dbReference type="RefSeq" id="WP_317792687.1">
    <property type="nucleotide sequence ID" value="NZ_AP028461.1"/>
</dbReference>
<dbReference type="EMBL" id="JBHTMK010000059">
    <property type="protein sequence ID" value="MFD1372683.1"/>
    <property type="molecule type" value="Genomic_DNA"/>
</dbReference>
<dbReference type="Proteomes" id="UP001597183">
    <property type="component" value="Unassembled WGS sequence"/>
</dbReference>
<keyword evidence="1" id="KW-0732">Signal</keyword>
<keyword evidence="3" id="KW-1185">Reference proteome</keyword>
<protein>
    <recommendedName>
        <fullName evidence="4">Peptidase inhibitor family I36</fullName>
    </recommendedName>
</protein>
<evidence type="ECO:0000313" key="2">
    <source>
        <dbReference type="EMBL" id="MFD1372683.1"/>
    </source>
</evidence>
<feature type="signal peptide" evidence="1">
    <location>
        <begin position="1"/>
        <end position="29"/>
    </location>
</feature>
<accession>A0ABW4AQ66</accession>
<reference evidence="3" key="1">
    <citation type="journal article" date="2019" name="Int. J. Syst. Evol. Microbiol.">
        <title>The Global Catalogue of Microorganisms (GCM) 10K type strain sequencing project: providing services to taxonomists for standard genome sequencing and annotation.</title>
        <authorList>
            <consortium name="The Broad Institute Genomics Platform"/>
            <consortium name="The Broad Institute Genome Sequencing Center for Infectious Disease"/>
            <person name="Wu L."/>
            <person name="Ma J."/>
        </authorList>
    </citation>
    <scope>NUCLEOTIDE SEQUENCE [LARGE SCALE GENOMIC DNA]</scope>
    <source>
        <strain evidence="3">CCM 7526</strain>
    </source>
</reference>
<organism evidence="2 3">
    <name type="scientific">Actinoplanes sichuanensis</name>
    <dbReference type="NCBI Taxonomy" id="512349"/>
    <lineage>
        <taxon>Bacteria</taxon>
        <taxon>Bacillati</taxon>
        <taxon>Actinomycetota</taxon>
        <taxon>Actinomycetes</taxon>
        <taxon>Micromonosporales</taxon>
        <taxon>Micromonosporaceae</taxon>
        <taxon>Actinoplanes</taxon>
    </lineage>
</organism>
<sequence>MRKNMITLTTTTLMAAGALSVAGPAPAYAESRFGCDYPRVCFYLTSTDWVARKPTSAFRDITPAFQKLGPKARHAYAAYNSRIDDSAWLEMSDDSATCLGPADIWFFDQLTPPQKVIGVQITDENECFD</sequence>
<evidence type="ECO:0000313" key="3">
    <source>
        <dbReference type="Proteomes" id="UP001597183"/>
    </source>
</evidence>
<name>A0ABW4AQ66_9ACTN</name>
<gene>
    <name evidence="2" type="ORF">ACFQ5G_45785</name>
</gene>
<comment type="caution">
    <text evidence="2">The sequence shown here is derived from an EMBL/GenBank/DDBJ whole genome shotgun (WGS) entry which is preliminary data.</text>
</comment>
<evidence type="ECO:0000256" key="1">
    <source>
        <dbReference type="SAM" id="SignalP"/>
    </source>
</evidence>
<proteinExistence type="predicted"/>